<accession>A0A918GY20</accession>
<dbReference type="EMBL" id="BMQQ01000001">
    <property type="protein sequence ID" value="GGT16766.1"/>
    <property type="molecule type" value="Genomic_DNA"/>
</dbReference>
<evidence type="ECO:0008006" key="3">
    <source>
        <dbReference type="Google" id="ProtNLM"/>
    </source>
</evidence>
<dbReference type="AlphaFoldDB" id="A0A918GY20"/>
<protein>
    <recommendedName>
        <fullName evidence="3">Endonuclease</fullName>
    </recommendedName>
</protein>
<organism evidence="1 2">
    <name type="scientific">Streptomyces purpureus</name>
    <dbReference type="NCBI Taxonomy" id="1951"/>
    <lineage>
        <taxon>Bacteria</taxon>
        <taxon>Bacillati</taxon>
        <taxon>Actinomycetota</taxon>
        <taxon>Actinomycetes</taxon>
        <taxon>Kitasatosporales</taxon>
        <taxon>Streptomycetaceae</taxon>
        <taxon>Streptomyces</taxon>
    </lineage>
</organism>
<evidence type="ECO:0000313" key="1">
    <source>
        <dbReference type="EMBL" id="GGT16766.1"/>
    </source>
</evidence>
<dbReference type="GO" id="GO:0006281">
    <property type="term" value="P:DNA repair"/>
    <property type="evidence" value="ECO:0007669"/>
    <property type="project" value="InterPro"/>
</dbReference>
<gene>
    <name evidence="1" type="ORF">GCM10014713_07090</name>
</gene>
<evidence type="ECO:0000313" key="2">
    <source>
        <dbReference type="Proteomes" id="UP000619486"/>
    </source>
</evidence>
<dbReference type="Proteomes" id="UP000619486">
    <property type="component" value="Unassembled WGS sequence"/>
</dbReference>
<reference evidence="1" key="1">
    <citation type="journal article" date="2014" name="Int. J. Syst. Evol. Microbiol.">
        <title>Complete genome sequence of Corynebacterium casei LMG S-19264T (=DSM 44701T), isolated from a smear-ripened cheese.</title>
        <authorList>
            <consortium name="US DOE Joint Genome Institute (JGI-PGF)"/>
            <person name="Walter F."/>
            <person name="Albersmeier A."/>
            <person name="Kalinowski J."/>
            <person name="Ruckert C."/>
        </authorList>
    </citation>
    <scope>NUCLEOTIDE SEQUENCE</scope>
    <source>
        <strain evidence="1">JCM 3172</strain>
    </source>
</reference>
<dbReference type="GO" id="GO:0003824">
    <property type="term" value="F:catalytic activity"/>
    <property type="evidence" value="ECO:0007669"/>
    <property type="project" value="InterPro"/>
</dbReference>
<dbReference type="InterPro" id="IPR011257">
    <property type="entry name" value="DNA_glycosylase"/>
</dbReference>
<proteinExistence type="predicted"/>
<sequence length="210" mass="23140">MTSTSAEKAARLLREHGRTYAEEAGITLRDAPSPLYQLLVMTVLCSIRIRANTAIDAARELFTAGLRTPTAMAESTWQQRVDLLGRAHYVRYDESTSTALGEGAKLVLDRFDGDLRNLREEAGGDQDRLIELLQEVPRIGPVGAGIFCREAQAVWHDLRPFFDERSRTAAADLGLPHTARGLSHLVPPEDLARFAAALVRASLSHDKHAD</sequence>
<dbReference type="RefSeq" id="WP_019891415.1">
    <property type="nucleotide sequence ID" value="NZ_BMQQ01000001.1"/>
</dbReference>
<comment type="caution">
    <text evidence="1">The sequence shown here is derived from an EMBL/GenBank/DDBJ whole genome shotgun (WGS) entry which is preliminary data.</text>
</comment>
<dbReference type="SUPFAM" id="SSF48150">
    <property type="entry name" value="DNA-glycosylase"/>
    <property type="match status" value="1"/>
</dbReference>
<name>A0A918GY20_9ACTN</name>
<keyword evidence="2" id="KW-1185">Reference proteome</keyword>
<reference evidence="1" key="2">
    <citation type="submission" date="2020-09" db="EMBL/GenBank/DDBJ databases">
        <authorList>
            <person name="Sun Q."/>
            <person name="Ohkuma M."/>
        </authorList>
    </citation>
    <scope>NUCLEOTIDE SEQUENCE</scope>
    <source>
        <strain evidence="1">JCM 3172</strain>
    </source>
</reference>